<dbReference type="Proteomes" id="UP000245626">
    <property type="component" value="Unassembled WGS sequence"/>
</dbReference>
<evidence type="ECO:0000313" key="2">
    <source>
        <dbReference type="Proteomes" id="UP000245626"/>
    </source>
</evidence>
<organism evidence="1 2">
    <name type="scientific">Violaceomyces palustris</name>
    <dbReference type="NCBI Taxonomy" id="1673888"/>
    <lineage>
        <taxon>Eukaryota</taxon>
        <taxon>Fungi</taxon>
        <taxon>Dikarya</taxon>
        <taxon>Basidiomycota</taxon>
        <taxon>Ustilaginomycotina</taxon>
        <taxon>Ustilaginomycetes</taxon>
        <taxon>Violaceomycetales</taxon>
        <taxon>Violaceomycetaceae</taxon>
        <taxon>Violaceomyces</taxon>
    </lineage>
</organism>
<gene>
    <name evidence="1" type="ORF">IE53DRAFT_232611</name>
</gene>
<accession>A0ACD0P4F6</accession>
<reference evidence="1 2" key="1">
    <citation type="journal article" date="2018" name="Mol. Biol. Evol.">
        <title>Broad Genomic Sampling Reveals a Smut Pathogenic Ancestry of the Fungal Clade Ustilaginomycotina.</title>
        <authorList>
            <person name="Kijpornyongpan T."/>
            <person name="Mondo S.J."/>
            <person name="Barry K."/>
            <person name="Sandor L."/>
            <person name="Lee J."/>
            <person name="Lipzen A."/>
            <person name="Pangilinan J."/>
            <person name="LaButti K."/>
            <person name="Hainaut M."/>
            <person name="Henrissat B."/>
            <person name="Grigoriev I.V."/>
            <person name="Spatafora J.W."/>
            <person name="Aime M.C."/>
        </authorList>
    </citation>
    <scope>NUCLEOTIDE SEQUENCE [LARGE SCALE GENOMIC DNA]</scope>
    <source>
        <strain evidence="1 2">SA 807</strain>
    </source>
</reference>
<name>A0ACD0P4F6_9BASI</name>
<proteinExistence type="predicted"/>
<dbReference type="EMBL" id="KZ819749">
    <property type="protein sequence ID" value="PWN52949.1"/>
    <property type="molecule type" value="Genomic_DNA"/>
</dbReference>
<protein>
    <submittedName>
        <fullName evidence="1">Uncharacterized protein</fullName>
    </submittedName>
</protein>
<keyword evidence="2" id="KW-1185">Reference proteome</keyword>
<sequence length="84" mass="9472">MADHLGIRGPLSWILSLGMMSLFAFQVHHLSQTYKSLVKDRILLSAEVMHEYDEKFVLPRAMPLVRDASTMTSPVEEMIGPNEG</sequence>
<evidence type="ECO:0000313" key="1">
    <source>
        <dbReference type="EMBL" id="PWN52949.1"/>
    </source>
</evidence>